<keyword evidence="6 8" id="KW-1133">Transmembrane helix</keyword>
<sequence>MSRVLDSPEFRQFPSICTKVFIALTVLSVIGVVIYGGISLARHHAASVSTEAPAEIDVGKKQLRQIAEDVYLVHTVRDRRNWGEELRVLVYAKQPNYALECGMKDGVRMRASWYELGGNGDAEFKAYYLTCNLPDIYLPGTIENSLSIVEHAPEEEAPRLGFRQTGIDVDYDLPRADPEKFEIFYGLCVPLLDAAAFSPEDVIEFVELNRLLGAEKITFVVRPDTLSKEMTAALQYYNDDSILELIDFSLPFPETEVADKGENVARDICLHHHMQTTEFVGFCTLREYFVPLANATMGAALRTYPYYASGLLKISAVNLPIRSQHRPLSLNNRNRAVKMDHVKTRGIVRPRKVVEMGPNLANHLVHSGRTVIYMEDASHIALYRFTESYPDTADTVADRTIIDLFQALGEIFDDALKVASESA</sequence>
<evidence type="ECO:0000313" key="9">
    <source>
        <dbReference type="EMBL" id="GMT11854.1"/>
    </source>
</evidence>
<keyword evidence="5 8" id="KW-0812">Transmembrane</keyword>
<evidence type="ECO:0000256" key="3">
    <source>
        <dbReference type="ARBA" id="ARBA00022676"/>
    </source>
</evidence>
<feature type="non-terminal residue" evidence="9">
    <location>
        <position position="423"/>
    </location>
</feature>
<dbReference type="Pfam" id="PF01697">
    <property type="entry name" value="Glyco_transf_92"/>
    <property type="match status" value="1"/>
</dbReference>
<evidence type="ECO:0000256" key="4">
    <source>
        <dbReference type="ARBA" id="ARBA00022679"/>
    </source>
</evidence>
<comment type="caution">
    <text evidence="9">The sequence shown here is derived from an EMBL/GenBank/DDBJ whole genome shotgun (WGS) entry which is preliminary data.</text>
</comment>
<proteinExistence type="inferred from homology"/>
<evidence type="ECO:0000313" key="10">
    <source>
        <dbReference type="Proteomes" id="UP001432322"/>
    </source>
</evidence>
<comment type="similarity">
    <text evidence="2 8">Belongs to the glycosyltransferase 92 family.</text>
</comment>
<dbReference type="InterPro" id="IPR008166">
    <property type="entry name" value="Glyco_transf_92"/>
</dbReference>
<protein>
    <recommendedName>
        <fullName evidence="8">Glycosyltransferase family 92 protein</fullName>
        <ecNumber evidence="8">2.4.1.-</ecNumber>
    </recommendedName>
</protein>
<organism evidence="9 10">
    <name type="scientific">Pristionchus fissidentatus</name>
    <dbReference type="NCBI Taxonomy" id="1538716"/>
    <lineage>
        <taxon>Eukaryota</taxon>
        <taxon>Metazoa</taxon>
        <taxon>Ecdysozoa</taxon>
        <taxon>Nematoda</taxon>
        <taxon>Chromadorea</taxon>
        <taxon>Rhabditida</taxon>
        <taxon>Rhabditina</taxon>
        <taxon>Diplogasteromorpha</taxon>
        <taxon>Diplogasteroidea</taxon>
        <taxon>Neodiplogasteridae</taxon>
        <taxon>Pristionchus</taxon>
    </lineage>
</organism>
<evidence type="ECO:0000256" key="2">
    <source>
        <dbReference type="ARBA" id="ARBA00007647"/>
    </source>
</evidence>
<keyword evidence="7 8" id="KW-0472">Membrane</keyword>
<reference evidence="9" key="1">
    <citation type="submission" date="2023-10" db="EMBL/GenBank/DDBJ databases">
        <title>Genome assembly of Pristionchus species.</title>
        <authorList>
            <person name="Yoshida K."/>
            <person name="Sommer R.J."/>
        </authorList>
    </citation>
    <scope>NUCLEOTIDE SEQUENCE</scope>
    <source>
        <strain evidence="9">RS5133</strain>
    </source>
</reference>
<name>A0AAV5UXL8_9BILA</name>
<dbReference type="EC" id="2.4.1.-" evidence="8"/>
<dbReference type="PANTHER" id="PTHR21461">
    <property type="entry name" value="GLYCOSYLTRANSFERASE FAMILY 92 PROTEIN"/>
    <property type="match status" value="1"/>
</dbReference>
<dbReference type="PANTHER" id="PTHR21461:SF40">
    <property type="entry name" value="GLYCOSYLTRANSFERASE FAMILY 92 PROTEIN"/>
    <property type="match status" value="1"/>
</dbReference>
<dbReference type="GO" id="GO:0005737">
    <property type="term" value="C:cytoplasm"/>
    <property type="evidence" value="ECO:0007669"/>
    <property type="project" value="TreeGrafter"/>
</dbReference>
<dbReference type="EMBL" id="BTSY01000001">
    <property type="protein sequence ID" value="GMT11854.1"/>
    <property type="molecule type" value="Genomic_DNA"/>
</dbReference>
<keyword evidence="3 8" id="KW-0328">Glycosyltransferase</keyword>
<dbReference type="GO" id="GO:0016757">
    <property type="term" value="F:glycosyltransferase activity"/>
    <property type="evidence" value="ECO:0007669"/>
    <property type="project" value="UniProtKB-UniRule"/>
</dbReference>
<evidence type="ECO:0000256" key="6">
    <source>
        <dbReference type="ARBA" id="ARBA00022989"/>
    </source>
</evidence>
<evidence type="ECO:0000256" key="8">
    <source>
        <dbReference type="RuleBase" id="RU366017"/>
    </source>
</evidence>
<dbReference type="GO" id="GO:0016020">
    <property type="term" value="C:membrane"/>
    <property type="evidence" value="ECO:0007669"/>
    <property type="project" value="UniProtKB-SubCell"/>
</dbReference>
<feature type="transmembrane region" description="Helical" evidence="8">
    <location>
        <begin position="20"/>
        <end position="41"/>
    </location>
</feature>
<comment type="subcellular location">
    <subcellularLocation>
        <location evidence="1">Membrane</location>
        <topology evidence="1">Single-pass membrane protein</topology>
    </subcellularLocation>
</comment>
<keyword evidence="4 8" id="KW-0808">Transferase</keyword>
<keyword evidence="10" id="KW-1185">Reference proteome</keyword>
<evidence type="ECO:0000256" key="5">
    <source>
        <dbReference type="ARBA" id="ARBA00022692"/>
    </source>
</evidence>
<dbReference type="Proteomes" id="UP001432322">
    <property type="component" value="Unassembled WGS sequence"/>
</dbReference>
<dbReference type="AlphaFoldDB" id="A0AAV5UXL8"/>
<accession>A0AAV5UXL8</accession>
<evidence type="ECO:0000256" key="1">
    <source>
        <dbReference type="ARBA" id="ARBA00004167"/>
    </source>
</evidence>
<gene>
    <name evidence="9" type="ORF">PFISCL1PPCAC_3151</name>
</gene>
<evidence type="ECO:0000256" key="7">
    <source>
        <dbReference type="ARBA" id="ARBA00023136"/>
    </source>
</evidence>